<comment type="caution">
    <text evidence="2">The sequence shown here is derived from an EMBL/GenBank/DDBJ whole genome shotgun (WGS) entry which is preliminary data.</text>
</comment>
<dbReference type="InterPro" id="IPR000792">
    <property type="entry name" value="Tscrpt_reg_LuxR_C"/>
</dbReference>
<dbReference type="SUPFAM" id="SSF46894">
    <property type="entry name" value="C-terminal effector domain of the bipartite response regulators"/>
    <property type="match status" value="1"/>
</dbReference>
<evidence type="ECO:0000313" key="3">
    <source>
        <dbReference type="Proteomes" id="UP000838100"/>
    </source>
</evidence>
<accession>A0ABM9ACR0</accession>
<name>A0ABM9ACR0_9GAMM</name>
<reference evidence="2" key="1">
    <citation type="submission" date="2021-12" db="EMBL/GenBank/DDBJ databases">
        <authorList>
            <person name="Rodrigo-Torres L."/>
            <person name="Arahal R. D."/>
            <person name="Lucena T."/>
        </authorList>
    </citation>
    <scope>NUCLEOTIDE SEQUENCE</scope>
    <source>
        <strain evidence="2">CECT 8267</strain>
    </source>
</reference>
<feature type="domain" description="HTH luxR-type" evidence="1">
    <location>
        <begin position="336"/>
        <end position="363"/>
    </location>
</feature>
<dbReference type="RefSeq" id="WP_237443636.1">
    <property type="nucleotide sequence ID" value="NZ_CAKLPX010000001.1"/>
</dbReference>
<proteinExistence type="predicted"/>
<organism evidence="2 3">
    <name type="scientific">Sinobacterium norvegicum</name>
    <dbReference type="NCBI Taxonomy" id="1641715"/>
    <lineage>
        <taxon>Bacteria</taxon>
        <taxon>Pseudomonadati</taxon>
        <taxon>Pseudomonadota</taxon>
        <taxon>Gammaproteobacteria</taxon>
        <taxon>Cellvibrionales</taxon>
        <taxon>Spongiibacteraceae</taxon>
        <taxon>Sinobacterium</taxon>
    </lineage>
</organism>
<sequence>MLAEQTAATSDISDYSSLLQSLYSCLSDSAGFERFLFDLRTHFRCNAANLGGVNLKPRLMTFAWSSGIPEYVELFYIEKNLIATDSIIDLTLGLPTGEFHSAASVDPEGGYITKLDSDLMDWVIKDNIIDVAGMLVNNNHDSAVVLTLYRDVEGGAYSDAELEQLNLLAPHIRQAITLHQQLYFQSVDNVSLKAALDSAPQASVVLSPLLEIVHANSSASRWIDDVDYLRITNDNHIIFAQERINTEFQKQSYQLLHSLEQKELSSVAVFNIQTPYGLPVSVTLTPIGSDNGEGFKALLMQFFDPNVSQLPRSAEIRKVFNLTPTESRVCEQLIRGFSAKEIAQKTDRKESTIRDNIKSIFLKTGYNRQVELVAAILRTIPSS</sequence>
<dbReference type="SMART" id="SM00421">
    <property type="entry name" value="HTH_LUXR"/>
    <property type="match status" value="1"/>
</dbReference>
<dbReference type="InterPro" id="IPR016032">
    <property type="entry name" value="Sig_transdc_resp-reg_C-effctor"/>
</dbReference>
<evidence type="ECO:0000313" key="2">
    <source>
        <dbReference type="EMBL" id="CAH0990971.1"/>
    </source>
</evidence>
<protein>
    <recommendedName>
        <fullName evidence="1">HTH luxR-type domain-containing protein</fullName>
    </recommendedName>
</protein>
<dbReference type="EMBL" id="CAKLPX010000001">
    <property type="protein sequence ID" value="CAH0990971.1"/>
    <property type="molecule type" value="Genomic_DNA"/>
</dbReference>
<dbReference type="PROSITE" id="PS00622">
    <property type="entry name" value="HTH_LUXR_1"/>
    <property type="match status" value="1"/>
</dbReference>
<gene>
    <name evidence="2" type="ORF">SIN8267_01072</name>
</gene>
<dbReference type="Proteomes" id="UP000838100">
    <property type="component" value="Unassembled WGS sequence"/>
</dbReference>
<keyword evidence="3" id="KW-1185">Reference proteome</keyword>
<evidence type="ECO:0000259" key="1">
    <source>
        <dbReference type="PROSITE" id="PS00622"/>
    </source>
</evidence>
<dbReference type="InterPro" id="IPR036388">
    <property type="entry name" value="WH-like_DNA-bd_sf"/>
</dbReference>
<dbReference type="Gene3D" id="1.10.10.10">
    <property type="entry name" value="Winged helix-like DNA-binding domain superfamily/Winged helix DNA-binding domain"/>
    <property type="match status" value="1"/>
</dbReference>